<feature type="transmembrane region" description="Helical" evidence="1">
    <location>
        <begin position="181"/>
        <end position="199"/>
    </location>
</feature>
<feature type="transmembrane region" description="Helical" evidence="1">
    <location>
        <begin position="86"/>
        <end position="107"/>
    </location>
</feature>
<keyword evidence="1" id="KW-0472">Membrane</keyword>
<organism evidence="3 4">
    <name type="scientific">Clostridium boliviensis</name>
    <dbReference type="NCBI Taxonomy" id="318465"/>
    <lineage>
        <taxon>Bacteria</taxon>
        <taxon>Bacillati</taxon>
        <taxon>Bacillota</taxon>
        <taxon>Clostridia</taxon>
        <taxon>Eubacteriales</taxon>
        <taxon>Clostridiaceae</taxon>
        <taxon>Clostridium</taxon>
    </lineage>
</organism>
<dbReference type="Proteomes" id="UP001276854">
    <property type="component" value="Unassembled WGS sequence"/>
</dbReference>
<dbReference type="EMBL" id="JAWONS010000252">
    <property type="protein sequence ID" value="MDW2799310.1"/>
    <property type="molecule type" value="Genomic_DNA"/>
</dbReference>
<name>A0ABU4GNV4_9CLOT</name>
<dbReference type="PANTHER" id="PTHR40448">
    <property type="entry name" value="TWO-COMPONENT SENSOR HISTIDINE KINASE"/>
    <property type="match status" value="1"/>
</dbReference>
<evidence type="ECO:0000313" key="4">
    <source>
        <dbReference type="Proteomes" id="UP001276854"/>
    </source>
</evidence>
<keyword evidence="4" id="KW-1185">Reference proteome</keyword>
<feature type="transmembrane region" description="Helical" evidence="1">
    <location>
        <begin position="119"/>
        <end position="140"/>
    </location>
</feature>
<sequence length="432" mass="48901">MNILSATVVSPFLSLFYILVIRKCINAFFVPSWKKPTTYIIWVAYYFFQLFLGIRNGISPVLTLLINMIFVFLATSISYSESWKKCALFSFLICAIWMLVEIIIHMILNMLHLDDKAGLSGAIISKIVMLVFAIVTGHCLQHKSTGDISFRYMAILLMVPAGSIYIMHNVFLISSTAENELLFSFISGILMMLINYIIFEVFESLAANSEYQKKTLLYEQQLELCGRQAEEREIQNTQIRLLRHDMKQHLITILGMVNSGKNQDAATYLTALLEKGNSKKIHEISHSGNIVVDSLVNYKCSVARKQNIEFSTNIFIPPTMPFQNGNLTIILGNLLENALEACRQMKTGHPKIELEMSYQKGILSIVVWNTFEGERFTDGQKHFLTTKKNPAHHGLGLFSIEQAVAACNGEAITQVRGNIFKAVVILYQEPEE</sequence>
<dbReference type="InterPro" id="IPR032834">
    <property type="entry name" value="NatK-like_C"/>
</dbReference>
<keyword evidence="1" id="KW-1133">Transmembrane helix</keyword>
<feature type="transmembrane region" description="Helical" evidence="1">
    <location>
        <begin position="6"/>
        <end position="25"/>
    </location>
</feature>
<dbReference type="CDD" id="cd16935">
    <property type="entry name" value="HATPase_AgrC-ComD-like"/>
    <property type="match status" value="1"/>
</dbReference>
<feature type="transmembrane region" description="Helical" evidence="1">
    <location>
        <begin position="60"/>
        <end position="79"/>
    </location>
</feature>
<feature type="transmembrane region" description="Helical" evidence="1">
    <location>
        <begin position="37"/>
        <end position="54"/>
    </location>
</feature>
<protein>
    <submittedName>
        <fullName evidence="3">GHKL domain-containing protein</fullName>
    </submittedName>
</protein>
<dbReference type="PANTHER" id="PTHR40448:SF1">
    <property type="entry name" value="TWO-COMPONENT SENSOR HISTIDINE KINASE"/>
    <property type="match status" value="1"/>
</dbReference>
<dbReference type="InterPro" id="IPR036890">
    <property type="entry name" value="HATPase_C_sf"/>
</dbReference>
<feature type="transmembrane region" description="Helical" evidence="1">
    <location>
        <begin position="152"/>
        <end position="175"/>
    </location>
</feature>
<reference evidence="3 4" key="1">
    <citation type="submission" date="2023-10" db="EMBL/GenBank/DDBJ databases">
        <title>A novel Glycoside Hydrolase 43-Like Enzyme from Clostrdium boliviensis is an Endo-xylanase, and a Candidate for Xylooligosaccharides Production from Different Xylan Substrates.</title>
        <authorList>
            <person name="Alvarez M.T."/>
            <person name="Rocabado-Villegas L.R."/>
            <person name="Salas-Veizaga D.M."/>
            <person name="Linares-Pasten J.A."/>
            <person name="Gudmundsdottir E.E."/>
            <person name="Hreggvidsson G.O."/>
            <person name="Adlercreutz P."/>
            <person name="Nordberg Karlsson E."/>
        </authorList>
    </citation>
    <scope>NUCLEOTIDE SEQUENCE [LARGE SCALE GENOMIC DNA]</scope>
    <source>
        <strain evidence="3 4">E-1</strain>
    </source>
</reference>
<gene>
    <name evidence="3" type="ORF">RZO55_17185</name>
</gene>
<dbReference type="Gene3D" id="3.30.565.10">
    <property type="entry name" value="Histidine kinase-like ATPase, C-terminal domain"/>
    <property type="match status" value="1"/>
</dbReference>
<dbReference type="Pfam" id="PF14501">
    <property type="entry name" value="HATPase_c_5"/>
    <property type="match status" value="1"/>
</dbReference>
<dbReference type="SUPFAM" id="SSF55874">
    <property type="entry name" value="ATPase domain of HSP90 chaperone/DNA topoisomerase II/histidine kinase"/>
    <property type="match status" value="1"/>
</dbReference>
<evidence type="ECO:0000313" key="3">
    <source>
        <dbReference type="EMBL" id="MDW2799310.1"/>
    </source>
</evidence>
<feature type="domain" description="Sensor histidine kinase NatK-like C-terminal" evidence="2">
    <location>
        <begin position="327"/>
        <end position="421"/>
    </location>
</feature>
<keyword evidence="1" id="KW-0812">Transmembrane</keyword>
<comment type="caution">
    <text evidence="3">The sequence shown here is derived from an EMBL/GenBank/DDBJ whole genome shotgun (WGS) entry which is preliminary data.</text>
</comment>
<proteinExistence type="predicted"/>
<evidence type="ECO:0000259" key="2">
    <source>
        <dbReference type="Pfam" id="PF14501"/>
    </source>
</evidence>
<accession>A0ABU4GNV4</accession>
<evidence type="ECO:0000256" key="1">
    <source>
        <dbReference type="SAM" id="Phobius"/>
    </source>
</evidence>